<dbReference type="PANTHER" id="PTHR37422:SF13">
    <property type="entry name" value="LIPOPOLYSACCHARIDE BIOSYNTHESIS PROTEIN PA4999-RELATED"/>
    <property type="match status" value="1"/>
</dbReference>
<dbReference type="OrthoDB" id="1492360at2"/>
<keyword evidence="3 5" id="KW-1133">Transmembrane helix</keyword>
<feature type="transmembrane region" description="Helical" evidence="5">
    <location>
        <begin position="68"/>
        <end position="86"/>
    </location>
</feature>
<keyword evidence="2 5" id="KW-0812">Transmembrane</keyword>
<proteinExistence type="predicted"/>
<dbReference type="InterPro" id="IPR051533">
    <property type="entry name" value="WaaL-like"/>
</dbReference>
<name>A0A4Q5LI18_9BACT</name>
<reference evidence="7 8" key="1">
    <citation type="submission" date="2019-02" db="EMBL/GenBank/DDBJ databases">
        <title>Bacterial novel species isolated from soil.</title>
        <authorList>
            <person name="Jung H.-Y."/>
        </authorList>
    </citation>
    <scope>NUCLEOTIDE SEQUENCE [LARGE SCALE GENOMIC DNA]</scope>
    <source>
        <strain evidence="7 8">1-3-3-3</strain>
    </source>
</reference>
<dbReference type="RefSeq" id="WP_129919347.1">
    <property type="nucleotide sequence ID" value="NZ_SEWE01000002.1"/>
</dbReference>
<keyword evidence="7" id="KW-0436">Ligase</keyword>
<feature type="transmembrane region" description="Helical" evidence="5">
    <location>
        <begin position="37"/>
        <end position="56"/>
    </location>
</feature>
<dbReference type="Pfam" id="PF04932">
    <property type="entry name" value="Wzy_C"/>
    <property type="match status" value="1"/>
</dbReference>
<comment type="caution">
    <text evidence="7">The sequence shown here is derived from an EMBL/GenBank/DDBJ whole genome shotgun (WGS) entry which is preliminary data.</text>
</comment>
<protein>
    <submittedName>
        <fullName evidence="7">O-antigen ligase family protein</fullName>
    </submittedName>
</protein>
<dbReference type="PANTHER" id="PTHR37422">
    <property type="entry name" value="TEICHURONIC ACID BIOSYNTHESIS PROTEIN TUAE"/>
    <property type="match status" value="1"/>
</dbReference>
<feature type="transmembrane region" description="Helical" evidence="5">
    <location>
        <begin position="242"/>
        <end position="260"/>
    </location>
</feature>
<evidence type="ECO:0000256" key="3">
    <source>
        <dbReference type="ARBA" id="ARBA00022989"/>
    </source>
</evidence>
<gene>
    <name evidence="7" type="ORF">EWM57_01450</name>
</gene>
<evidence type="ECO:0000256" key="5">
    <source>
        <dbReference type="SAM" id="Phobius"/>
    </source>
</evidence>
<dbReference type="GO" id="GO:0016020">
    <property type="term" value="C:membrane"/>
    <property type="evidence" value="ECO:0007669"/>
    <property type="project" value="UniProtKB-SubCell"/>
</dbReference>
<dbReference type="GO" id="GO:0016874">
    <property type="term" value="F:ligase activity"/>
    <property type="evidence" value="ECO:0007669"/>
    <property type="project" value="UniProtKB-KW"/>
</dbReference>
<keyword evidence="4 5" id="KW-0472">Membrane</keyword>
<feature type="transmembrane region" description="Helical" evidence="5">
    <location>
        <begin position="197"/>
        <end position="213"/>
    </location>
</feature>
<evidence type="ECO:0000256" key="4">
    <source>
        <dbReference type="ARBA" id="ARBA00023136"/>
    </source>
</evidence>
<feature type="transmembrane region" description="Helical" evidence="5">
    <location>
        <begin position="219"/>
        <end position="235"/>
    </location>
</feature>
<feature type="transmembrane region" description="Helical" evidence="5">
    <location>
        <begin position="98"/>
        <end position="118"/>
    </location>
</feature>
<dbReference type="AlphaFoldDB" id="A0A4Q5LI18"/>
<dbReference type="InterPro" id="IPR007016">
    <property type="entry name" value="O-antigen_ligase-rel_domated"/>
</dbReference>
<evidence type="ECO:0000313" key="8">
    <source>
        <dbReference type="Proteomes" id="UP000294155"/>
    </source>
</evidence>
<feature type="transmembrane region" description="Helical" evidence="5">
    <location>
        <begin position="395"/>
        <end position="414"/>
    </location>
</feature>
<feature type="transmembrane region" description="Helical" evidence="5">
    <location>
        <begin position="125"/>
        <end position="147"/>
    </location>
</feature>
<dbReference type="EMBL" id="SEWE01000002">
    <property type="protein sequence ID" value="RYU84385.1"/>
    <property type="molecule type" value="Genomic_DNA"/>
</dbReference>
<comment type="subcellular location">
    <subcellularLocation>
        <location evidence="1">Membrane</location>
        <topology evidence="1">Multi-pass membrane protein</topology>
    </subcellularLocation>
</comment>
<evidence type="ECO:0000313" key="7">
    <source>
        <dbReference type="EMBL" id="RYU84385.1"/>
    </source>
</evidence>
<evidence type="ECO:0000256" key="2">
    <source>
        <dbReference type="ARBA" id="ARBA00022692"/>
    </source>
</evidence>
<feature type="transmembrane region" description="Helical" evidence="5">
    <location>
        <begin position="167"/>
        <end position="185"/>
    </location>
</feature>
<feature type="transmembrane region" description="Helical" evidence="5">
    <location>
        <begin position="342"/>
        <end position="365"/>
    </location>
</feature>
<keyword evidence="8" id="KW-1185">Reference proteome</keyword>
<sequence length="426" mass="48002">MASTLASTFTLARLHYAATAFCALIIAGLFVANYIRILPSIGIVGLSVTALTYSVVHKRVANRKHWPVFGAFIVIYLIHVLSGLNVKPPNLPDYWRDVVLQLPLLLLPLAFWLLPALPARQLQNLWLLFIGCVVAAALVSTGYYLLHLEEVNEMYLHSKIMPTEPDHIRFSLMVTLAVGAAVVLLSWGNNPSGQHRLLLATAVLLALFQHMLAVRSGLVTFYAVGGVLFVWLVLRTKQYRQAIYLAGILLVLPMVSYQLFPTFRNKFTNTKEDLGKVDDTKAANTYSLVARVYSYKAAWEIIKQHPLVGVSKADMKDEMAQQFRKNYPGIDKESYLLPHNQFIYDLVAFGFLGTLLFTICFFYPALWAAPRFTPLLVAQYTLVTLSFLVEYTLETQIGLTFSLFFLLLTINALLKPEQPEQEWRPA</sequence>
<organism evidence="7 8">
    <name type="scientific">Hymenobacter persicinus</name>
    <dbReference type="NCBI Taxonomy" id="2025506"/>
    <lineage>
        <taxon>Bacteria</taxon>
        <taxon>Pseudomonadati</taxon>
        <taxon>Bacteroidota</taxon>
        <taxon>Cytophagia</taxon>
        <taxon>Cytophagales</taxon>
        <taxon>Hymenobacteraceae</taxon>
        <taxon>Hymenobacter</taxon>
    </lineage>
</organism>
<evidence type="ECO:0000256" key="1">
    <source>
        <dbReference type="ARBA" id="ARBA00004141"/>
    </source>
</evidence>
<dbReference type="Proteomes" id="UP000294155">
    <property type="component" value="Unassembled WGS sequence"/>
</dbReference>
<feature type="transmembrane region" description="Helical" evidence="5">
    <location>
        <begin position="12"/>
        <end position="31"/>
    </location>
</feature>
<feature type="domain" description="O-antigen ligase-related" evidence="6">
    <location>
        <begin position="201"/>
        <end position="357"/>
    </location>
</feature>
<feature type="transmembrane region" description="Helical" evidence="5">
    <location>
        <begin position="372"/>
        <end position="389"/>
    </location>
</feature>
<accession>A0A4Q5LI18</accession>
<evidence type="ECO:0000259" key="6">
    <source>
        <dbReference type="Pfam" id="PF04932"/>
    </source>
</evidence>